<feature type="region of interest" description="Disordered" evidence="1">
    <location>
        <begin position="82"/>
        <end position="116"/>
    </location>
</feature>
<organism evidence="2 3">
    <name type="scientific">Gigaspora margarita</name>
    <dbReference type="NCBI Taxonomy" id="4874"/>
    <lineage>
        <taxon>Eukaryota</taxon>
        <taxon>Fungi</taxon>
        <taxon>Fungi incertae sedis</taxon>
        <taxon>Mucoromycota</taxon>
        <taxon>Glomeromycotina</taxon>
        <taxon>Glomeromycetes</taxon>
        <taxon>Diversisporales</taxon>
        <taxon>Gigasporaceae</taxon>
        <taxon>Gigaspora</taxon>
    </lineage>
</organism>
<feature type="non-terminal residue" evidence="2">
    <location>
        <position position="1"/>
    </location>
</feature>
<accession>A0ABN7WCL5</accession>
<evidence type="ECO:0000313" key="3">
    <source>
        <dbReference type="Proteomes" id="UP000789901"/>
    </source>
</evidence>
<protein>
    <submittedName>
        <fullName evidence="2">44397_t:CDS:1</fullName>
    </submittedName>
</protein>
<evidence type="ECO:0000256" key="1">
    <source>
        <dbReference type="SAM" id="MobiDB-lite"/>
    </source>
</evidence>
<gene>
    <name evidence="2" type="ORF">GMARGA_LOCUS29131</name>
</gene>
<keyword evidence="3" id="KW-1185">Reference proteome</keyword>
<comment type="caution">
    <text evidence="2">The sequence shown here is derived from an EMBL/GenBank/DDBJ whole genome shotgun (WGS) entry which is preliminary data.</text>
</comment>
<proteinExistence type="predicted"/>
<name>A0ABN7WCL5_GIGMA</name>
<feature type="non-terminal residue" evidence="2">
    <location>
        <position position="133"/>
    </location>
</feature>
<evidence type="ECO:0000313" key="2">
    <source>
        <dbReference type="EMBL" id="CAG8826455.1"/>
    </source>
</evidence>
<dbReference type="EMBL" id="CAJVQB010038628">
    <property type="protein sequence ID" value="CAG8826455.1"/>
    <property type="molecule type" value="Genomic_DNA"/>
</dbReference>
<sequence>TIFAKYDIGSIELEKKTKGEKVKMLVQVPLHKKRLCKEQNITKDKLETDIHTNSNTPDKGVVPEIEIVDNSQSNQKMITKHEAELPKGNKIETSQEQLKPELVTIDPETSKQEMDISVDTEIERFTIVQKEKE</sequence>
<reference evidence="2 3" key="1">
    <citation type="submission" date="2021-06" db="EMBL/GenBank/DDBJ databases">
        <authorList>
            <person name="Kallberg Y."/>
            <person name="Tangrot J."/>
            <person name="Rosling A."/>
        </authorList>
    </citation>
    <scope>NUCLEOTIDE SEQUENCE [LARGE SCALE GENOMIC DNA]</scope>
    <source>
        <strain evidence="2 3">120-4 pot B 10/14</strain>
    </source>
</reference>
<dbReference type="Proteomes" id="UP000789901">
    <property type="component" value="Unassembled WGS sequence"/>
</dbReference>